<gene>
    <name evidence="3" type="ORF">ABV298_27640</name>
</gene>
<proteinExistence type="predicted"/>
<evidence type="ECO:0000259" key="1">
    <source>
        <dbReference type="Pfam" id="PF06250"/>
    </source>
</evidence>
<evidence type="ECO:0000313" key="3">
    <source>
        <dbReference type="EMBL" id="XCH24043.1"/>
    </source>
</evidence>
<sequence>MILENLPVDYGDFLDRIKSEIRLARFKVNLSANSALLQIYWQIGCWILHQQNRSEWGAKVIDKLSQDLRKEFPDMQGLSARNLKYMRQFAAIYPDPEFVQAALAQIPWYHHITLLDKVKSHEERLFYINEAHKNGWSRDVMVAQIDSGYFKRKGKAISNFSSALPSPQSDLVQQITKDPYIFDFLNLTDLCQEKELEDALTDHVMKFLLELGAGFAFLGKQVHIEVGDQDFYIDLLFYHVKLHCYVVVELKKGKFMPEYAGKLNFYLSVADDQLKSENDQPSIGLLICQDKNGVIAEYALRDLSKPIGISQYQLIDSIPQNLKASLPSIKTIEQEIGQAKRSPRKQAR</sequence>
<dbReference type="PANTHER" id="PTHR30547:SF0">
    <property type="entry name" value="BLR8175 PROTEIN"/>
    <property type="match status" value="1"/>
</dbReference>
<dbReference type="Pfam" id="PF06250">
    <property type="entry name" value="YhcG_C"/>
    <property type="match status" value="1"/>
</dbReference>
<dbReference type="InterPro" id="IPR011856">
    <property type="entry name" value="tRNA_endonuc-like_dom_sf"/>
</dbReference>
<organism evidence="3">
    <name type="scientific">Dyadobacter sp. 676</name>
    <dbReference type="NCBI Taxonomy" id="3088362"/>
    <lineage>
        <taxon>Bacteria</taxon>
        <taxon>Pseudomonadati</taxon>
        <taxon>Bacteroidota</taxon>
        <taxon>Cytophagia</taxon>
        <taxon>Cytophagales</taxon>
        <taxon>Spirosomataceae</taxon>
        <taxon>Dyadobacter</taxon>
    </lineage>
</organism>
<dbReference type="InterPro" id="IPR009362">
    <property type="entry name" value="YhcG_C"/>
</dbReference>
<dbReference type="InterPro" id="IPR041527">
    <property type="entry name" value="YhcG_N"/>
</dbReference>
<dbReference type="EMBL" id="CP159289">
    <property type="protein sequence ID" value="XCH24043.1"/>
    <property type="molecule type" value="Genomic_DNA"/>
</dbReference>
<dbReference type="GO" id="GO:0003676">
    <property type="term" value="F:nucleic acid binding"/>
    <property type="evidence" value="ECO:0007669"/>
    <property type="project" value="InterPro"/>
</dbReference>
<protein>
    <submittedName>
        <fullName evidence="3">PDDEXK nuclease domain-containing protein</fullName>
    </submittedName>
</protein>
<feature type="domain" description="YhcG N-terminal" evidence="2">
    <location>
        <begin position="17"/>
        <end position="152"/>
    </location>
</feature>
<dbReference type="AlphaFoldDB" id="A0AAU8FJA7"/>
<dbReference type="PANTHER" id="PTHR30547">
    <property type="entry name" value="UNCHARACTERIZED PROTEIN YHCG-RELATED"/>
    <property type="match status" value="1"/>
</dbReference>
<feature type="domain" description="YhcG PDDEXK nuclease" evidence="1">
    <location>
        <begin position="173"/>
        <end position="327"/>
    </location>
</feature>
<dbReference type="Pfam" id="PF17761">
    <property type="entry name" value="DUF1016_N"/>
    <property type="match status" value="1"/>
</dbReference>
<accession>A0AAU8FJA7</accession>
<reference evidence="3" key="1">
    <citation type="submission" date="2024-06" db="EMBL/GenBank/DDBJ databases">
        <title>Sequencing and assembly of the genome of Dyadobacter sp. strain 676, a symbiont of Cyamopsis tetragonoloba.</title>
        <authorList>
            <person name="Guro P."/>
            <person name="Sazanova A."/>
            <person name="Kuznetsova I."/>
            <person name="Belimov A."/>
            <person name="Safronova V."/>
        </authorList>
    </citation>
    <scope>NUCLEOTIDE SEQUENCE</scope>
    <source>
        <strain evidence="3">676</strain>
    </source>
</reference>
<dbReference type="InterPro" id="IPR053148">
    <property type="entry name" value="PD-DEXK-like_domain"/>
</dbReference>
<dbReference type="RefSeq" id="WP_353719366.1">
    <property type="nucleotide sequence ID" value="NZ_CP159289.1"/>
</dbReference>
<dbReference type="Gene3D" id="3.40.1350.10">
    <property type="match status" value="1"/>
</dbReference>
<evidence type="ECO:0000259" key="2">
    <source>
        <dbReference type="Pfam" id="PF17761"/>
    </source>
</evidence>
<name>A0AAU8FJA7_9BACT</name>